<evidence type="ECO:0000313" key="4">
    <source>
        <dbReference type="Proteomes" id="UP000518266"/>
    </source>
</evidence>
<dbReference type="EMBL" id="JAAKFY010000027">
    <property type="protein sequence ID" value="KAF3832034.1"/>
    <property type="molecule type" value="Genomic_DNA"/>
</dbReference>
<protein>
    <recommendedName>
        <fullName evidence="2">FH2 domain-containing protein</fullName>
    </recommendedName>
</protein>
<dbReference type="GO" id="GO:0005856">
    <property type="term" value="C:cytoskeleton"/>
    <property type="evidence" value="ECO:0007669"/>
    <property type="project" value="TreeGrafter"/>
</dbReference>
<dbReference type="GO" id="GO:0005737">
    <property type="term" value="C:cytoplasm"/>
    <property type="evidence" value="ECO:0007669"/>
    <property type="project" value="TreeGrafter"/>
</dbReference>
<keyword evidence="4" id="KW-1185">Reference proteome</keyword>
<dbReference type="GO" id="GO:0051015">
    <property type="term" value="F:actin filament binding"/>
    <property type="evidence" value="ECO:0007669"/>
    <property type="project" value="TreeGrafter"/>
</dbReference>
<feature type="region of interest" description="Disordered" evidence="1">
    <location>
        <begin position="485"/>
        <end position="517"/>
    </location>
</feature>
<feature type="domain" description="FH2" evidence="2">
    <location>
        <begin position="131"/>
        <end position="536"/>
    </location>
</feature>
<dbReference type="PROSITE" id="PS51444">
    <property type="entry name" value="FH2"/>
    <property type="match status" value="1"/>
</dbReference>
<dbReference type="Proteomes" id="UP000518266">
    <property type="component" value="Unassembled WGS sequence"/>
</dbReference>
<feature type="compositionally biased region" description="Basic and acidic residues" evidence="1">
    <location>
        <begin position="505"/>
        <end position="515"/>
    </location>
</feature>
<reference evidence="3 4" key="1">
    <citation type="submission" date="2020-03" db="EMBL/GenBank/DDBJ databases">
        <title>Dissostichus mawsoni Genome sequencing and assembly.</title>
        <authorList>
            <person name="Park H."/>
        </authorList>
    </citation>
    <scope>NUCLEOTIDE SEQUENCE [LARGE SCALE GENOMIC DNA]</scope>
    <source>
        <strain evidence="3">DM0001</strain>
        <tissue evidence="3">Muscle</tissue>
    </source>
</reference>
<organism evidence="3 4">
    <name type="scientific">Dissostichus mawsoni</name>
    <name type="common">Antarctic cod</name>
    <dbReference type="NCBI Taxonomy" id="36200"/>
    <lineage>
        <taxon>Eukaryota</taxon>
        <taxon>Metazoa</taxon>
        <taxon>Chordata</taxon>
        <taxon>Craniata</taxon>
        <taxon>Vertebrata</taxon>
        <taxon>Euteleostomi</taxon>
        <taxon>Actinopterygii</taxon>
        <taxon>Neopterygii</taxon>
        <taxon>Teleostei</taxon>
        <taxon>Neoteleostei</taxon>
        <taxon>Acanthomorphata</taxon>
        <taxon>Eupercaria</taxon>
        <taxon>Perciformes</taxon>
        <taxon>Notothenioidei</taxon>
        <taxon>Nototheniidae</taxon>
        <taxon>Dissostichus</taxon>
    </lineage>
</organism>
<dbReference type="InterPro" id="IPR042201">
    <property type="entry name" value="FH2_Formin_sf"/>
</dbReference>
<dbReference type="GO" id="GO:0030866">
    <property type="term" value="P:cortical actin cytoskeleton organization"/>
    <property type="evidence" value="ECO:0007669"/>
    <property type="project" value="TreeGrafter"/>
</dbReference>
<dbReference type="Pfam" id="PF02181">
    <property type="entry name" value="FH2"/>
    <property type="match status" value="1"/>
</dbReference>
<dbReference type="SUPFAM" id="SSF101447">
    <property type="entry name" value="Formin homology 2 domain (FH2 domain)"/>
    <property type="match status" value="1"/>
</dbReference>
<sequence>MNDFHSLLLLQSRLLRQQSSIDIETQQRRLEATPLTPLSHLPPDAWEQLQPLAAAALKIKDLDFSDLLDEEDVDVLDMDTFDSFHSSHSSTSPASPHLPHPSLEVLHHPLLPPPLPGGLAPLLLPLHFLEPRPPLPRPPHSKEEDGEAVLEGAAPGAPPPVCSGGARWVASLDKVSLDTKRLEHLFQSKAKEMSVVKGPELKKSELLVLDSKRSNAINIGMTVLPAVHVIKTAILNFDEFAISKEGIEKILTMVPTAEEKQRIQEAQLLHPDLPLGSAEQFLCSLASISALRPRLQLWAFKLNYESLEKEIAEPLFDLKLGMEQLSANQTFRRILATLLAIGNFLNSSMNYPESSDLYSEVPAITRSSKLVTKHETKASLKNKLTEFLKDCTQRIVILKVVHRRVPLLPAVPGPAPPLSEGHQGHLVLPDHQRVLSGVQNHQRPDGEVLRGCSLGPLPPPSEEQQEEHENMKNLLICRTSESGNLRRSRAVRSMGRVSPSQMSTGREDGPGCHDDATDEIMDRLGLIQETPPPLKY</sequence>
<evidence type="ECO:0000259" key="2">
    <source>
        <dbReference type="PROSITE" id="PS51444"/>
    </source>
</evidence>
<proteinExistence type="predicted"/>
<name>A0A7J5X4Z7_DISMA</name>
<dbReference type="OrthoDB" id="9806920at2759"/>
<accession>A0A7J5X4Z7</accession>
<dbReference type="PANTHER" id="PTHR45920:SF2">
    <property type="entry name" value="FH1_FH2 DOMAIN-CONTAINING PROTEIN 1"/>
    <property type="match status" value="1"/>
</dbReference>
<feature type="region of interest" description="Disordered" evidence="1">
    <location>
        <begin position="443"/>
        <end position="469"/>
    </location>
</feature>
<dbReference type="Gene3D" id="1.20.58.2220">
    <property type="entry name" value="Formin, FH2 domain"/>
    <property type="match status" value="1"/>
</dbReference>
<feature type="region of interest" description="Disordered" evidence="1">
    <location>
        <begin position="134"/>
        <end position="157"/>
    </location>
</feature>
<dbReference type="InterPro" id="IPR015425">
    <property type="entry name" value="FH2_Formin"/>
</dbReference>
<gene>
    <name evidence="3" type="ORF">F7725_025699</name>
</gene>
<dbReference type="AlphaFoldDB" id="A0A7J5X4Z7"/>
<evidence type="ECO:0000256" key="1">
    <source>
        <dbReference type="SAM" id="MobiDB-lite"/>
    </source>
</evidence>
<comment type="caution">
    <text evidence="3">The sequence shown here is derived from an EMBL/GenBank/DDBJ whole genome shotgun (WGS) entry which is preliminary data.</text>
</comment>
<dbReference type="SMART" id="SM00498">
    <property type="entry name" value="FH2"/>
    <property type="match status" value="1"/>
</dbReference>
<dbReference type="PANTHER" id="PTHR45920">
    <property type="entry name" value="FORMIN HOMOLOGY 2 DOMAIN CONTAINING, ISOFORM I"/>
    <property type="match status" value="1"/>
</dbReference>
<evidence type="ECO:0000313" key="3">
    <source>
        <dbReference type="EMBL" id="KAF3832034.1"/>
    </source>
</evidence>